<dbReference type="STRING" id="1715691.TA5113_01462"/>
<keyword evidence="4" id="KW-1185">Reference proteome</keyword>
<dbReference type="EMBL" id="CYUE01000020">
    <property type="protein sequence ID" value="CUK26815.1"/>
    <property type="molecule type" value="Genomic_DNA"/>
</dbReference>
<evidence type="ECO:0000313" key="4">
    <source>
        <dbReference type="Proteomes" id="UP000051184"/>
    </source>
</evidence>
<keyword evidence="1" id="KW-0732">Signal</keyword>
<protein>
    <recommendedName>
        <fullName evidence="2">DUF4174 domain-containing protein</fullName>
    </recommendedName>
</protein>
<dbReference type="Proteomes" id="UP000051184">
    <property type="component" value="Unassembled WGS sequence"/>
</dbReference>
<organism evidence="3 4">
    <name type="scientific">Cognatishimia activa</name>
    <dbReference type="NCBI Taxonomy" id="1715691"/>
    <lineage>
        <taxon>Bacteria</taxon>
        <taxon>Pseudomonadati</taxon>
        <taxon>Pseudomonadota</taxon>
        <taxon>Alphaproteobacteria</taxon>
        <taxon>Rhodobacterales</taxon>
        <taxon>Paracoccaceae</taxon>
        <taxon>Cognatishimia</taxon>
    </lineage>
</organism>
<name>A0A0P1J1B1_9RHOB</name>
<gene>
    <name evidence="3" type="ORF">TA5114_02633</name>
</gene>
<evidence type="ECO:0000259" key="2">
    <source>
        <dbReference type="Pfam" id="PF13778"/>
    </source>
</evidence>
<dbReference type="Pfam" id="PF13778">
    <property type="entry name" value="DUF4174"/>
    <property type="match status" value="1"/>
</dbReference>
<reference evidence="4" key="1">
    <citation type="submission" date="2015-09" db="EMBL/GenBank/DDBJ databases">
        <authorList>
            <person name="Rodrigo-Torres Lidia"/>
            <person name="Arahal R.David."/>
        </authorList>
    </citation>
    <scope>NUCLEOTIDE SEQUENCE [LARGE SCALE GENOMIC DNA]</scope>
    <source>
        <strain evidence="4">CECT 5114</strain>
    </source>
</reference>
<evidence type="ECO:0000256" key="1">
    <source>
        <dbReference type="ARBA" id="ARBA00022729"/>
    </source>
</evidence>
<evidence type="ECO:0000313" key="3">
    <source>
        <dbReference type="EMBL" id="CUK26815.1"/>
    </source>
</evidence>
<sequence>MAPSVNARKAKGSLAKLFDKFKAPPIAFARSWPILKGMTHLKRFCLALVLPLFIVPFVGPTMAQETTVETEVEPEAPSIFFDADGVDISEFQWVNRLVIVFADSPADPRFVQQMELLEALPEELAERDVIVLTDANPALKTELRTKYRPRGFMLVLVGKDGTVYLRKPLPWDVREISRSIDKLPTRQQEIRDRRLTQ</sequence>
<dbReference type="InterPro" id="IPR025232">
    <property type="entry name" value="DUF4174"/>
</dbReference>
<accession>A0A0P1J1B1</accession>
<proteinExistence type="predicted"/>
<dbReference type="AlphaFoldDB" id="A0A0P1J1B1"/>
<feature type="domain" description="DUF4174" evidence="2">
    <location>
        <begin position="89"/>
        <end position="189"/>
    </location>
</feature>